<proteinExistence type="predicted"/>
<dbReference type="Proteomes" id="UP000078284">
    <property type="component" value="Chromosome 2"/>
</dbReference>
<dbReference type="EMBL" id="LUHQ01000002">
    <property type="protein sequence ID" value="OAP09771.1"/>
    <property type="molecule type" value="Genomic_DNA"/>
</dbReference>
<name>A0A178VWK7_ARATH</name>
<reference evidence="2" key="1">
    <citation type="journal article" date="2016" name="Proc. Natl. Acad. Sci. U.S.A.">
        <title>Chromosome-level assembly of Arabidopsis thaliana Ler reveals the extent of translocation and inversion polymorphisms.</title>
        <authorList>
            <person name="Zapata L."/>
            <person name="Ding J."/>
            <person name="Willing E.M."/>
            <person name="Hartwig B."/>
            <person name="Bezdan D."/>
            <person name="Jiao W.B."/>
            <person name="Patel V."/>
            <person name="Velikkakam James G."/>
            <person name="Koornneef M."/>
            <person name="Ossowski S."/>
            <person name="Schneeberger K."/>
        </authorList>
    </citation>
    <scope>NUCLEOTIDE SEQUENCE [LARGE SCALE GENOMIC DNA]</scope>
    <source>
        <strain evidence="2">cv. Landsberg erecta</strain>
    </source>
</reference>
<sequence>MSEDNYRKQFKGLRRQPFRPPKIMFAGFSIRIRSGCAVSLAVRGIRLSLRCSITVFILSGFNFH</sequence>
<protein>
    <submittedName>
        <fullName evidence="1">Uncharacterized protein</fullName>
    </submittedName>
</protein>
<organism evidence="1 2">
    <name type="scientific">Arabidopsis thaliana</name>
    <name type="common">Mouse-ear cress</name>
    <dbReference type="NCBI Taxonomy" id="3702"/>
    <lineage>
        <taxon>Eukaryota</taxon>
        <taxon>Viridiplantae</taxon>
        <taxon>Streptophyta</taxon>
        <taxon>Embryophyta</taxon>
        <taxon>Tracheophyta</taxon>
        <taxon>Spermatophyta</taxon>
        <taxon>Magnoliopsida</taxon>
        <taxon>eudicotyledons</taxon>
        <taxon>Gunneridae</taxon>
        <taxon>Pentapetalae</taxon>
        <taxon>rosids</taxon>
        <taxon>malvids</taxon>
        <taxon>Brassicales</taxon>
        <taxon>Brassicaceae</taxon>
        <taxon>Camelineae</taxon>
        <taxon>Arabidopsis</taxon>
    </lineage>
</organism>
<gene>
    <name evidence="1" type="ordered locus">AXX17_At2g05060</name>
</gene>
<accession>A0A178VWK7</accession>
<evidence type="ECO:0000313" key="1">
    <source>
        <dbReference type="EMBL" id="OAP09771.1"/>
    </source>
</evidence>
<evidence type="ECO:0000313" key="2">
    <source>
        <dbReference type="Proteomes" id="UP000078284"/>
    </source>
</evidence>
<dbReference type="AlphaFoldDB" id="A0A178VWK7"/>
<comment type="caution">
    <text evidence="1">The sequence shown here is derived from an EMBL/GenBank/DDBJ whole genome shotgun (WGS) entry which is preliminary data.</text>
</comment>